<evidence type="ECO:0000313" key="1">
    <source>
        <dbReference type="EMBL" id="EIJ37921.1"/>
    </source>
</evidence>
<dbReference type="HOGENOM" id="CLU_3328867_0_0_10"/>
<dbReference type="Proteomes" id="UP000004690">
    <property type="component" value="Unassembled WGS sequence"/>
</dbReference>
<evidence type="ECO:0000313" key="2">
    <source>
        <dbReference type="Proteomes" id="UP000004690"/>
    </source>
</evidence>
<organism evidence="1 2">
    <name type="scientific">Galbibacter orientalis DSM 19592</name>
    <dbReference type="NCBI Taxonomy" id="926559"/>
    <lineage>
        <taxon>Bacteria</taxon>
        <taxon>Pseudomonadati</taxon>
        <taxon>Bacteroidota</taxon>
        <taxon>Flavobacteriia</taxon>
        <taxon>Flavobacteriales</taxon>
        <taxon>Flavobacteriaceae</taxon>
        <taxon>Galbibacter</taxon>
    </lineage>
</organism>
<protein>
    <submittedName>
        <fullName evidence="1">Uncharacterized protein</fullName>
    </submittedName>
</protein>
<reference evidence="1 2" key="1">
    <citation type="submission" date="2012-02" db="EMBL/GenBank/DDBJ databases">
        <title>Improved High-Quality Draft genome of Joostella marina DSM 19592.</title>
        <authorList>
            <consortium name="US DOE Joint Genome Institute (JGI-PGF)"/>
            <person name="Lucas S."/>
            <person name="Copeland A."/>
            <person name="Lapidus A."/>
            <person name="Bruce D."/>
            <person name="Goodwin L."/>
            <person name="Pitluck S."/>
            <person name="Peters L."/>
            <person name="Chertkov O."/>
            <person name="Ovchinnikova G."/>
            <person name="Kyrpides N."/>
            <person name="Mavromatis K."/>
            <person name="Detter J.C."/>
            <person name="Han C."/>
            <person name="Land M."/>
            <person name="Hauser L."/>
            <person name="Markowitz V."/>
            <person name="Cheng J.-F."/>
            <person name="Hugenholtz P."/>
            <person name="Woyke T."/>
            <person name="Wu D."/>
            <person name="Tindall B."/>
            <person name="Brambilla E."/>
            <person name="Klenk H.-P."/>
            <person name="Eisen J.A."/>
        </authorList>
    </citation>
    <scope>NUCLEOTIDE SEQUENCE [LARGE SCALE GENOMIC DNA]</scope>
    <source>
        <strain evidence="1 2">DSM 19592</strain>
    </source>
</reference>
<sequence length="38" mass="4566">MYSPNIKNNYYASKLRDDVQKLKKVYDEGESLKETKLR</sequence>
<name>I3C2S8_9FLAO</name>
<keyword evidence="2" id="KW-1185">Reference proteome</keyword>
<proteinExistence type="predicted"/>
<dbReference type="AlphaFoldDB" id="I3C2S8"/>
<gene>
    <name evidence="1" type="ORF">JoomaDRAFT_0895</name>
</gene>
<accession>I3C2S8</accession>
<dbReference type="EMBL" id="JH651379">
    <property type="protein sequence ID" value="EIJ37921.1"/>
    <property type="molecule type" value="Genomic_DNA"/>
</dbReference>